<evidence type="ECO:0000256" key="3">
    <source>
        <dbReference type="ARBA" id="ARBA00022827"/>
    </source>
</evidence>
<evidence type="ECO:0000256" key="5">
    <source>
        <dbReference type="ARBA" id="ARBA00023002"/>
    </source>
</evidence>
<dbReference type="SUPFAM" id="SSF51905">
    <property type="entry name" value="FAD/NAD(P)-binding domain"/>
    <property type="match status" value="2"/>
</dbReference>
<evidence type="ECO:0000313" key="6">
    <source>
        <dbReference type="EMBL" id="ORX65892.1"/>
    </source>
</evidence>
<dbReference type="STRING" id="61395.A0A1Y1VX83"/>
<dbReference type="GO" id="GO:0004499">
    <property type="term" value="F:N,N-dimethylaniline monooxygenase activity"/>
    <property type="evidence" value="ECO:0007669"/>
    <property type="project" value="InterPro"/>
</dbReference>
<evidence type="ECO:0000313" key="7">
    <source>
        <dbReference type="Proteomes" id="UP000193922"/>
    </source>
</evidence>
<protein>
    <submittedName>
        <fullName evidence="6">FAD/NAD(P)-binding domain-containing protein</fullName>
    </submittedName>
</protein>
<dbReference type="Proteomes" id="UP000193922">
    <property type="component" value="Unassembled WGS sequence"/>
</dbReference>
<evidence type="ECO:0000256" key="1">
    <source>
        <dbReference type="ARBA" id="ARBA00009183"/>
    </source>
</evidence>
<dbReference type="PRINTS" id="PR00370">
    <property type="entry name" value="FMOXYGENASE"/>
</dbReference>
<evidence type="ECO:0000256" key="2">
    <source>
        <dbReference type="ARBA" id="ARBA00022630"/>
    </source>
</evidence>
<dbReference type="OrthoDB" id="66881at2759"/>
<dbReference type="GeneID" id="63808166"/>
<dbReference type="GO" id="GO:0050661">
    <property type="term" value="F:NADP binding"/>
    <property type="evidence" value="ECO:0007669"/>
    <property type="project" value="InterPro"/>
</dbReference>
<dbReference type="AlphaFoldDB" id="A0A1Y1VX83"/>
<dbReference type="Pfam" id="PF00743">
    <property type="entry name" value="FMO-like"/>
    <property type="match status" value="2"/>
</dbReference>
<name>A0A1Y1VX83_9FUNG</name>
<keyword evidence="7" id="KW-1185">Reference proteome</keyword>
<dbReference type="PIRSF" id="PIRSF000332">
    <property type="entry name" value="FMO"/>
    <property type="match status" value="1"/>
</dbReference>
<dbReference type="RefSeq" id="XP_040739963.1">
    <property type="nucleotide sequence ID" value="XM_040891518.1"/>
</dbReference>
<dbReference type="GO" id="GO:0050660">
    <property type="term" value="F:flavin adenine dinucleotide binding"/>
    <property type="evidence" value="ECO:0007669"/>
    <property type="project" value="InterPro"/>
</dbReference>
<gene>
    <name evidence="6" type="ORF">DL89DRAFT_325298</name>
</gene>
<evidence type="ECO:0000256" key="4">
    <source>
        <dbReference type="ARBA" id="ARBA00022857"/>
    </source>
</evidence>
<dbReference type="InterPro" id="IPR020946">
    <property type="entry name" value="Flavin_mOase-like"/>
</dbReference>
<keyword evidence="3" id="KW-0274">FAD</keyword>
<keyword evidence="2" id="KW-0285">Flavoprotein</keyword>
<organism evidence="6 7">
    <name type="scientific">Linderina pennispora</name>
    <dbReference type="NCBI Taxonomy" id="61395"/>
    <lineage>
        <taxon>Eukaryota</taxon>
        <taxon>Fungi</taxon>
        <taxon>Fungi incertae sedis</taxon>
        <taxon>Zoopagomycota</taxon>
        <taxon>Kickxellomycotina</taxon>
        <taxon>Kickxellomycetes</taxon>
        <taxon>Kickxellales</taxon>
        <taxon>Kickxellaceae</taxon>
        <taxon>Linderina</taxon>
    </lineage>
</organism>
<sequence>MEQERLQSSSGTEAQRIGIVGAGAAGLAAARIFSQDPKNEITVFERSNDVGGIWNFSPDVSIKYNVPQNSPANAITVGFDTPASTGGYPTPVYGELRTNLPKDVMEFADAKFPEDVPEFPTHQQVNEYLHRYADTFGLLRFVHLNTEVEALVARFEEQVQAKQLHCFDAMLVCIGRCTHPLIPDTVLVVGFASSGSDCSRMLSYTAKRVYVSMSEPPAASQGLDEPVLDSPAGKFGAKCNPDNMPEARPHIREIDVESNAVVFEDGTSIEIPDVIIYATGYLSLFPFIRSADDLALQPSDVEYSPELTNGIVVHDLYKYTIYSPNPTLAILGLPWRVVPFPMYQYQSLLMARVCAGLALPGQQQMKQEWDSVVSAKPGKKRFDMGLGQVEFQNDILDFVGGSELLSRVRESWVERRKQAPGAT</sequence>
<dbReference type="Pfam" id="PF13450">
    <property type="entry name" value="NAD_binding_8"/>
    <property type="match status" value="1"/>
</dbReference>
<dbReference type="InterPro" id="IPR000960">
    <property type="entry name" value="Flavin_mOase"/>
</dbReference>
<dbReference type="InterPro" id="IPR050346">
    <property type="entry name" value="FMO-like"/>
</dbReference>
<reference evidence="6 7" key="1">
    <citation type="submission" date="2016-07" db="EMBL/GenBank/DDBJ databases">
        <title>Pervasive Adenine N6-methylation of Active Genes in Fungi.</title>
        <authorList>
            <consortium name="DOE Joint Genome Institute"/>
            <person name="Mondo S.J."/>
            <person name="Dannebaum R.O."/>
            <person name="Kuo R.C."/>
            <person name="Labutti K."/>
            <person name="Haridas S."/>
            <person name="Kuo A."/>
            <person name="Salamov A."/>
            <person name="Ahrendt S.R."/>
            <person name="Lipzen A."/>
            <person name="Sullivan W."/>
            <person name="Andreopoulos W.B."/>
            <person name="Clum A."/>
            <person name="Lindquist E."/>
            <person name="Daum C."/>
            <person name="Ramamoorthy G.K."/>
            <person name="Gryganskyi A."/>
            <person name="Culley D."/>
            <person name="Magnuson J.K."/>
            <person name="James T.Y."/>
            <person name="O'Malley M.A."/>
            <person name="Stajich J.E."/>
            <person name="Spatafora J.W."/>
            <person name="Visel A."/>
            <person name="Grigoriev I.V."/>
        </authorList>
    </citation>
    <scope>NUCLEOTIDE SEQUENCE [LARGE SCALE GENOMIC DNA]</scope>
    <source>
        <strain evidence="6 7">ATCC 12442</strain>
    </source>
</reference>
<keyword evidence="5" id="KW-0560">Oxidoreductase</keyword>
<dbReference type="PANTHER" id="PTHR23023">
    <property type="entry name" value="DIMETHYLANILINE MONOOXYGENASE"/>
    <property type="match status" value="1"/>
</dbReference>
<proteinExistence type="inferred from homology"/>
<dbReference type="EMBL" id="MCFD01000019">
    <property type="protein sequence ID" value="ORX65892.1"/>
    <property type="molecule type" value="Genomic_DNA"/>
</dbReference>
<dbReference type="Gene3D" id="3.50.50.60">
    <property type="entry name" value="FAD/NAD(P)-binding domain"/>
    <property type="match status" value="2"/>
</dbReference>
<keyword evidence="4" id="KW-0521">NADP</keyword>
<dbReference type="InterPro" id="IPR036188">
    <property type="entry name" value="FAD/NAD-bd_sf"/>
</dbReference>
<accession>A0A1Y1VX83</accession>
<comment type="caution">
    <text evidence="6">The sequence shown here is derived from an EMBL/GenBank/DDBJ whole genome shotgun (WGS) entry which is preliminary data.</text>
</comment>
<comment type="similarity">
    <text evidence="1">Belongs to the FMO family.</text>
</comment>